<evidence type="ECO:0000313" key="2">
    <source>
        <dbReference type="EMBL" id="ROP45931.1"/>
    </source>
</evidence>
<name>A0A3N1HTU3_9ACTN</name>
<dbReference type="GO" id="GO:0004519">
    <property type="term" value="F:endonuclease activity"/>
    <property type="evidence" value="ECO:0007669"/>
    <property type="project" value="UniProtKB-KW"/>
</dbReference>
<dbReference type="Gene3D" id="1.10.30.50">
    <property type="match status" value="1"/>
</dbReference>
<keyword evidence="3" id="KW-1185">Reference proteome</keyword>
<dbReference type="AlphaFoldDB" id="A0A3N1HTU3"/>
<dbReference type="RefSeq" id="WP_123378598.1">
    <property type="nucleotide sequence ID" value="NZ_RJKN01000001.1"/>
</dbReference>
<feature type="compositionally biased region" description="Basic and acidic residues" evidence="1">
    <location>
        <begin position="331"/>
        <end position="345"/>
    </location>
</feature>
<keyword evidence="2" id="KW-0255">Endonuclease</keyword>
<keyword evidence="2" id="KW-0540">Nuclease</keyword>
<evidence type="ECO:0000256" key="1">
    <source>
        <dbReference type="SAM" id="MobiDB-lite"/>
    </source>
</evidence>
<feature type="region of interest" description="Disordered" evidence="1">
    <location>
        <begin position="213"/>
        <end position="392"/>
    </location>
</feature>
<feature type="compositionally biased region" description="Low complexity" evidence="1">
    <location>
        <begin position="276"/>
        <end position="286"/>
    </location>
</feature>
<organism evidence="2 3">
    <name type="scientific">Pseudokineococcus lusitanus</name>
    <dbReference type="NCBI Taxonomy" id="763993"/>
    <lineage>
        <taxon>Bacteria</taxon>
        <taxon>Bacillati</taxon>
        <taxon>Actinomycetota</taxon>
        <taxon>Actinomycetes</taxon>
        <taxon>Kineosporiales</taxon>
        <taxon>Kineosporiaceae</taxon>
        <taxon>Pseudokineococcus</taxon>
    </lineage>
</organism>
<reference evidence="2 3" key="1">
    <citation type="journal article" date="2015" name="Stand. Genomic Sci.">
        <title>Genomic Encyclopedia of Bacterial and Archaeal Type Strains, Phase III: the genomes of soil and plant-associated and newly described type strains.</title>
        <authorList>
            <person name="Whitman W.B."/>
            <person name="Woyke T."/>
            <person name="Klenk H.P."/>
            <person name="Zhou Y."/>
            <person name="Lilburn T.G."/>
            <person name="Beck B.J."/>
            <person name="De Vos P."/>
            <person name="Vandamme P."/>
            <person name="Eisen J.A."/>
            <person name="Garrity G."/>
            <person name="Hugenholtz P."/>
            <person name="Kyrpides N.C."/>
        </authorList>
    </citation>
    <scope>NUCLEOTIDE SEQUENCE [LARGE SCALE GENOMIC DNA]</scope>
    <source>
        <strain evidence="2 3">CECT 7306</strain>
    </source>
</reference>
<protein>
    <submittedName>
        <fullName evidence="2">5-methylcytosine-specific restriction endonuclease McrA</fullName>
    </submittedName>
</protein>
<keyword evidence="2" id="KW-0378">Hydrolase</keyword>
<proteinExistence type="predicted"/>
<evidence type="ECO:0000313" key="3">
    <source>
        <dbReference type="Proteomes" id="UP000276232"/>
    </source>
</evidence>
<comment type="caution">
    <text evidence="2">The sequence shown here is derived from an EMBL/GenBank/DDBJ whole genome shotgun (WGS) entry which is preliminary data.</text>
</comment>
<feature type="compositionally biased region" description="Low complexity" evidence="1">
    <location>
        <begin position="234"/>
        <end position="255"/>
    </location>
</feature>
<feature type="compositionally biased region" description="Pro residues" evidence="1">
    <location>
        <begin position="347"/>
        <end position="370"/>
    </location>
</feature>
<accession>A0A3N1HTU3</accession>
<sequence>MPWSKGGDTGATHPALLAADDARDERALNEVAGFVLRAYLQSAGHMTDYVLDEGTARLLGRSRTDWLVRRATRAGLLERVPGRSRCWKLLEDPEFVHLRLRADVERERRRKRDNANEALTVQVRLRDGDECRYCGSVVNWRDRKGGRGGTYDHNPPVQPGQATTVGGLFVSCQRCNGTRGALADPDGLLPLRPQPMEPYFTALSVAYLGERGHVVRPGAPRPGEQQEQQPAPSARPRTQRAPEQQEQQAAPSATGAAGGEAGAAASAQRPTPHPASPGAAGAAGSAQRPPVARDHHGDADPATGPPGPAQGPPAWAVDGPDPGGRPAGPADLRHSARDGSGRDGLEVPPPSRRLPSPTHPAPTSAQPPPDSRPRARRRGGRGRGSKRTSEET</sequence>
<feature type="compositionally biased region" description="Basic residues" evidence="1">
    <location>
        <begin position="374"/>
        <end position="386"/>
    </location>
</feature>
<dbReference type="OrthoDB" id="4775111at2"/>
<dbReference type="EMBL" id="RJKN01000001">
    <property type="protein sequence ID" value="ROP45931.1"/>
    <property type="molecule type" value="Genomic_DNA"/>
</dbReference>
<dbReference type="InParanoid" id="A0A3N1HTU3"/>
<dbReference type="Proteomes" id="UP000276232">
    <property type="component" value="Unassembled WGS sequence"/>
</dbReference>
<gene>
    <name evidence="2" type="ORF">EDC03_0546</name>
</gene>